<dbReference type="GO" id="GO:0003677">
    <property type="term" value="F:DNA binding"/>
    <property type="evidence" value="ECO:0007669"/>
    <property type="project" value="InterPro"/>
</dbReference>
<dbReference type="SUPFAM" id="SSF88659">
    <property type="entry name" value="Sigma3 and sigma4 domains of RNA polymerase sigma factors"/>
    <property type="match status" value="1"/>
</dbReference>
<dbReference type="AlphaFoldDB" id="A0A644VRZ3"/>
<dbReference type="GO" id="GO:0016987">
    <property type="term" value="F:sigma factor activity"/>
    <property type="evidence" value="ECO:0007669"/>
    <property type="project" value="UniProtKB-KW"/>
</dbReference>
<organism evidence="7">
    <name type="scientific">bioreactor metagenome</name>
    <dbReference type="NCBI Taxonomy" id="1076179"/>
    <lineage>
        <taxon>unclassified sequences</taxon>
        <taxon>metagenomes</taxon>
        <taxon>ecological metagenomes</taxon>
    </lineage>
</organism>
<keyword evidence="2" id="KW-0805">Transcription regulation</keyword>
<dbReference type="InterPro" id="IPR013324">
    <property type="entry name" value="RNA_pol_sigma_r3/r4-like"/>
</dbReference>
<evidence type="ECO:0000256" key="3">
    <source>
        <dbReference type="ARBA" id="ARBA00023082"/>
    </source>
</evidence>
<evidence type="ECO:0000313" key="7">
    <source>
        <dbReference type="EMBL" id="MPL93183.1"/>
    </source>
</evidence>
<gene>
    <name evidence="7" type="ORF">SDC9_39309</name>
</gene>
<keyword evidence="4" id="KW-0804">Transcription</keyword>
<evidence type="ECO:0000259" key="5">
    <source>
        <dbReference type="Pfam" id="PF04542"/>
    </source>
</evidence>
<dbReference type="InterPro" id="IPR014327">
    <property type="entry name" value="RNA_pol_sigma70_bacteroid"/>
</dbReference>
<dbReference type="GO" id="GO:0006352">
    <property type="term" value="P:DNA-templated transcription initiation"/>
    <property type="evidence" value="ECO:0007669"/>
    <property type="project" value="InterPro"/>
</dbReference>
<feature type="domain" description="RNA polymerase sigma-70 region 2" evidence="5">
    <location>
        <begin position="7"/>
        <end position="49"/>
    </location>
</feature>
<dbReference type="Gene3D" id="1.10.1740.10">
    <property type="match status" value="1"/>
</dbReference>
<dbReference type="EMBL" id="VSSQ01000383">
    <property type="protein sequence ID" value="MPL93183.1"/>
    <property type="molecule type" value="Genomic_DNA"/>
</dbReference>
<dbReference type="Pfam" id="PF08281">
    <property type="entry name" value="Sigma70_r4_2"/>
    <property type="match status" value="1"/>
</dbReference>
<dbReference type="PANTHER" id="PTHR43133:SF46">
    <property type="entry name" value="RNA POLYMERASE SIGMA-70 FACTOR ECF SUBFAMILY"/>
    <property type="match status" value="1"/>
</dbReference>
<dbReference type="Pfam" id="PF04542">
    <property type="entry name" value="Sigma70_r2"/>
    <property type="match status" value="1"/>
</dbReference>
<evidence type="ECO:0000256" key="4">
    <source>
        <dbReference type="ARBA" id="ARBA00023163"/>
    </source>
</evidence>
<dbReference type="CDD" id="cd06171">
    <property type="entry name" value="Sigma70_r4"/>
    <property type="match status" value="1"/>
</dbReference>
<evidence type="ECO:0000259" key="6">
    <source>
        <dbReference type="Pfam" id="PF08281"/>
    </source>
</evidence>
<dbReference type="InterPro" id="IPR013249">
    <property type="entry name" value="RNA_pol_sigma70_r4_t2"/>
</dbReference>
<dbReference type="InterPro" id="IPR036388">
    <property type="entry name" value="WH-like_DNA-bd_sf"/>
</dbReference>
<sequence length="158" mass="18335">MDAARGIVQDAFIMLWDKRESMDMARNPKSYLTTTIYTRSLNYLRDNKKFDKNIIEFEELVDSGSQSADSALLGKELKAKIDEAINELPEKCREVFLLSRSENMKYQQIADTLQISVKTVEAQMSKALAHLRSRLGPYLPVLLLMQWGFQELFRFFNN</sequence>
<proteinExistence type="inferred from homology"/>
<protein>
    <recommendedName>
        <fullName evidence="8">ECF RNA polymerase sigma factor SigW</fullName>
    </recommendedName>
</protein>
<reference evidence="7" key="1">
    <citation type="submission" date="2019-08" db="EMBL/GenBank/DDBJ databases">
        <authorList>
            <person name="Kucharzyk K."/>
            <person name="Murdoch R.W."/>
            <person name="Higgins S."/>
            <person name="Loffler F."/>
        </authorList>
    </citation>
    <scope>NUCLEOTIDE SEQUENCE</scope>
</reference>
<feature type="domain" description="RNA polymerase sigma factor 70 region 4 type 2" evidence="6">
    <location>
        <begin position="80"/>
        <end position="131"/>
    </location>
</feature>
<dbReference type="InterPro" id="IPR014284">
    <property type="entry name" value="RNA_pol_sigma-70_dom"/>
</dbReference>
<keyword evidence="3" id="KW-0731">Sigma factor</keyword>
<dbReference type="NCBIfam" id="TIGR02937">
    <property type="entry name" value="sigma70-ECF"/>
    <property type="match status" value="1"/>
</dbReference>
<dbReference type="PANTHER" id="PTHR43133">
    <property type="entry name" value="RNA POLYMERASE ECF-TYPE SIGMA FACTO"/>
    <property type="match status" value="1"/>
</dbReference>
<dbReference type="InterPro" id="IPR039425">
    <property type="entry name" value="RNA_pol_sigma-70-like"/>
</dbReference>
<dbReference type="NCBIfam" id="TIGR02985">
    <property type="entry name" value="Sig70_bacteroi1"/>
    <property type="match status" value="1"/>
</dbReference>
<evidence type="ECO:0000256" key="2">
    <source>
        <dbReference type="ARBA" id="ARBA00023015"/>
    </source>
</evidence>
<dbReference type="InterPro" id="IPR007627">
    <property type="entry name" value="RNA_pol_sigma70_r2"/>
</dbReference>
<dbReference type="Gene3D" id="1.10.10.10">
    <property type="entry name" value="Winged helix-like DNA-binding domain superfamily/Winged helix DNA-binding domain"/>
    <property type="match status" value="1"/>
</dbReference>
<accession>A0A644VRZ3</accession>
<evidence type="ECO:0008006" key="8">
    <source>
        <dbReference type="Google" id="ProtNLM"/>
    </source>
</evidence>
<comment type="caution">
    <text evidence="7">The sequence shown here is derived from an EMBL/GenBank/DDBJ whole genome shotgun (WGS) entry which is preliminary data.</text>
</comment>
<comment type="similarity">
    <text evidence="1">Belongs to the sigma-70 factor family. ECF subfamily.</text>
</comment>
<dbReference type="SUPFAM" id="SSF88946">
    <property type="entry name" value="Sigma2 domain of RNA polymerase sigma factors"/>
    <property type="match status" value="1"/>
</dbReference>
<evidence type="ECO:0000256" key="1">
    <source>
        <dbReference type="ARBA" id="ARBA00010641"/>
    </source>
</evidence>
<name>A0A644VRZ3_9ZZZZ</name>
<dbReference type="InterPro" id="IPR013325">
    <property type="entry name" value="RNA_pol_sigma_r2"/>
</dbReference>